<proteinExistence type="predicted"/>
<gene>
    <name evidence="4" type="ORF">QBC42DRAFT_327219</name>
</gene>
<evidence type="ECO:0000256" key="1">
    <source>
        <dbReference type="SAM" id="MobiDB-lite"/>
    </source>
</evidence>
<evidence type="ECO:0000313" key="4">
    <source>
        <dbReference type="EMBL" id="KAK4462291.1"/>
    </source>
</evidence>
<name>A0AAV9HTF4_9PEZI</name>
<evidence type="ECO:0000256" key="3">
    <source>
        <dbReference type="SAM" id="SignalP"/>
    </source>
</evidence>
<keyword evidence="3" id="KW-0732">Signal</keyword>
<feature type="compositionally biased region" description="Low complexity" evidence="1">
    <location>
        <begin position="170"/>
        <end position="194"/>
    </location>
</feature>
<protein>
    <submittedName>
        <fullName evidence="4">Uncharacterized protein</fullName>
    </submittedName>
</protein>
<accession>A0AAV9HTF4</accession>
<feature type="region of interest" description="Disordered" evidence="1">
    <location>
        <begin position="142"/>
        <end position="205"/>
    </location>
</feature>
<feature type="signal peptide" evidence="3">
    <location>
        <begin position="1"/>
        <end position="27"/>
    </location>
</feature>
<feature type="transmembrane region" description="Helical" evidence="2">
    <location>
        <begin position="210"/>
        <end position="233"/>
    </location>
</feature>
<feature type="region of interest" description="Disordered" evidence="1">
    <location>
        <begin position="240"/>
        <end position="262"/>
    </location>
</feature>
<dbReference type="Proteomes" id="UP001321749">
    <property type="component" value="Unassembled WGS sequence"/>
</dbReference>
<keyword evidence="2" id="KW-0472">Membrane</keyword>
<comment type="caution">
    <text evidence="4">The sequence shown here is derived from an EMBL/GenBank/DDBJ whole genome shotgun (WGS) entry which is preliminary data.</text>
</comment>
<feature type="compositionally biased region" description="Polar residues" evidence="1">
    <location>
        <begin position="245"/>
        <end position="262"/>
    </location>
</feature>
<feature type="compositionally biased region" description="Polar residues" evidence="1">
    <location>
        <begin position="142"/>
        <end position="155"/>
    </location>
</feature>
<evidence type="ECO:0000313" key="5">
    <source>
        <dbReference type="Proteomes" id="UP001321749"/>
    </source>
</evidence>
<keyword evidence="2" id="KW-0812">Transmembrane</keyword>
<feature type="compositionally biased region" description="Basic and acidic residues" evidence="1">
    <location>
        <begin position="195"/>
        <end position="205"/>
    </location>
</feature>
<dbReference type="EMBL" id="MU864974">
    <property type="protein sequence ID" value="KAK4462291.1"/>
    <property type="molecule type" value="Genomic_DNA"/>
</dbReference>
<reference evidence="4" key="1">
    <citation type="journal article" date="2023" name="Mol. Phylogenet. Evol.">
        <title>Genome-scale phylogeny and comparative genomics of the fungal order Sordariales.</title>
        <authorList>
            <person name="Hensen N."/>
            <person name="Bonometti L."/>
            <person name="Westerberg I."/>
            <person name="Brannstrom I.O."/>
            <person name="Guillou S."/>
            <person name="Cros-Aarteil S."/>
            <person name="Calhoun S."/>
            <person name="Haridas S."/>
            <person name="Kuo A."/>
            <person name="Mondo S."/>
            <person name="Pangilinan J."/>
            <person name="Riley R."/>
            <person name="LaButti K."/>
            <person name="Andreopoulos B."/>
            <person name="Lipzen A."/>
            <person name="Chen C."/>
            <person name="Yan M."/>
            <person name="Daum C."/>
            <person name="Ng V."/>
            <person name="Clum A."/>
            <person name="Steindorff A."/>
            <person name="Ohm R.A."/>
            <person name="Martin F."/>
            <person name="Silar P."/>
            <person name="Natvig D.O."/>
            <person name="Lalanne C."/>
            <person name="Gautier V."/>
            <person name="Ament-Velasquez S.L."/>
            <person name="Kruys A."/>
            <person name="Hutchinson M.I."/>
            <person name="Powell A.J."/>
            <person name="Barry K."/>
            <person name="Miller A.N."/>
            <person name="Grigoriev I.V."/>
            <person name="Debuchy R."/>
            <person name="Gladieux P."/>
            <person name="Hiltunen Thoren M."/>
            <person name="Johannesson H."/>
        </authorList>
    </citation>
    <scope>NUCLEOTIDE SEQUENCE</scope>
    <source>
        <strain evidence="4">PSN324</strain>
    </source>
</reference>
<organism evidence="4 5">
    <name type="scientific">Cladorrhinum samala</name>
    <dbReference type="NCBI Taxonomy" id="585594"/>
    <lineage>
        <taxon>Eukaryota</taxon>
        <taxon>Fungi</taxon>
        <taxon>Dikarya</taxon>
        <taxon>Ascomycota</taxon>
        <taxon>Pezizomycotina</taxon>
        <taxon>Sordariomycetes</taxon>
        <taxon>Sordariomycetidae</taxon>
        <taxon>Sordariales</taxon>
        <taxon>Podosporaceae</taxon>
        <taxon>Cladorrhinum</taxon>
    </lineage>
</organism>
<feature type="chain" id="PRO_5043900235" evidence="3">
    <location>
        <begin position="28"/>
        <end position="297"/>
    </location>
</feature>
<keyword evidence="2" id="KW-1133">Transmembrane helix</keyword>
<sequence>MARRSLLPSAITLLGPMIFSSVLLVEAATTNGPLAYVSLDSDMAYKTARKCAAGCVIYNGDMPCNAGSFKYDLGVFLGCGRCGQINACYCSAGLGSSATSYVSSCVSSACKGVDTWEDEVTSMLLLYNTYCATANVAPTTTTRPPLPGVTNTQSAGADGNSAAVTGSGPAAGASQTNAAGGATATGSAAAGDSTSAKEEKDKDGLSKSDVVALAASLGVGIPSLAIAALTLWIQLRKRRARDQEPISSNNNTSGSVNDSPEVQQAHVTQGGYNDNYQYEARPHVHEVGDSRGYNGRY</sequence>
<dbReference type="AlphaFoldDB" id="A0AAV9HTF4"/>
<reference evidence="4" key="2">
    <citation type="submission" date="2023-06" db="EMBL/GenBank/DDBJ databases">
        <authorList>
            <consortium name="Lawrence Berkeley National Laboratory"/>
            <person name="Mondo S.J."/>
            <person name="Hensen N."/>
            <person name="Bonometti L."/>
            <person name="Westerberg I."/>
            <person name="Brannstrom I.O."/>
            <person name="Guillou S."/>
            <person name="Cros-Aarteil S."/>
            <person name="Calhoun S."/>
            <person name="Haridas S."/>
            <person name="Kuo A."/>
            <person name="Pangilinan J."/>
            <person name="Riley R."/>
            <person name="Labutti K."/>
            <person name="Andreopoulos B."/>
            <person name="Lipzen A."/>
            <person name="Chen C."/>
            <person name="Yanf M."/>
            <person name="Daum C."/>
            <person name="Ng V."/>
            <person name="Clum A."/>
            <person name="Steindorff A."/>
            <person name="Ohm R."/>
            <person name="Martin F."/>
            <person name="Silar P."/>
            <person name="Natvig D."/>
            <person name="Lalanne C."/>
            <person name="Gautier V."/>
            <person name="Ament-Velasquez S.L."/>
            <person name="Kruys A."/>
            <person name="Hutchinson M.I."/>
            <person name="Powell A.J."/>
            <person name="Barry K."/>
            <person name="Miller A.N."/>
            <person name="Grigoriev I.V."/>
            <person name="Debuchy R."/>
            <person name="Gladieux P."/>
            <person name="Thoren M.H."/>
            <person name="Johannesson H."/>
        </authorList>
    </citation>
    <scope>NUCLEOTIDE SEQUENCE</scope>
    <source>
        <strain evidence="4">PSN324</strain>
    </source>
</reference>
<evidence type="ECO:0000256" key="2">
    <source>
        <dbReference type="SAM" id="Phobius"/>
    </source>
</evidence>
<keyword evidence="5" id="KW-1185">Reference proteome</keyword>